<dbReference type="PROSITE" id="PS50885">
    <property type="entry name" value="HAMP"/>
    <property type="match status" value="1"/>
</dbReference>
<dbReference type="SUPFAM" id="SSF103190">
    <property type="entry name" value="Sensory domain-like"/>
    <property type="match status" value="1"/>
</dbReference>
<evidence type="ECO:0008006" key="7">
    <source>
        <dbReference type="Google" id="ProtNLM"/>
    </source>
</evidence>
<accession>A0A248LNZ4</accession>
<sequence>MSASTPPAPPRWRVRFQLYLTAVLALLALVAGSAVSWLNYRSASSQLIDSHVTQFDYAVSAAESRTEHLLAPVDATLQMLGGSALVTAGSLAARLEALPLLIRALRQDQRLSALYLGYPDGEFFLLRPLDSPDSRRLFMAPPDSRYLVQGIDQQDGQRWMQFVYLDEAGRVLYRQRLLSPPFDPRTRGWYQSAVRAAGQRILTEPYRFYTTGEAGASVAREIAPGVVAGADLSLQDLSRWLVRQPRISRSEIVLYDATSLRLLASSLPPQPDRHGLALPELGNQGSAAMAALARGPHPLGAYPVEVDGEPWRVVVRALPQTSYGPPLRLAVLVPEDELLAAARAEGARALLLTGILVLVVVPLAWWIAGRVSASLVELAGRARAIHALDFSPRPPLHSAIREIDTLAQSMDGMQATIGHFLAIGLALMREREPHALYDRLLAETLAAAEGAAVGLYFLDADRRQLLPAGGLIGEQRLILPALSLRSSLHDARARALETGRSQIEPLQPDSPVFDGLPPPVMALGRQGPSIRLCVPLVGHEGRGTGVLVLLFVHGQSLSHERQAFIEALAGLAAVAIDNQQLLSAQTALLDSLIRLLAGAIDAKSPHTGGHCQRVPVLLRWLAEAACEARQGPFASFRLTPGQWDALLIAGWLHDCGKVTTPEYVVDKATKLETLYDRIHEIRTRFEVLKRDADIDYWRGVAAGGDAAALGRTRDERHAALDADFAFVAACNTGERPLSDADLARLRRIGARTWQRTLDDRLGISHEEQSRLPAAGPLPATEPLLADKPGHRVPRPDGDGTAANRRRGFSMEAPDWLYDRGELHNLSVRVGTLTAEERYKINEHIIQTIEMLRQLPFPPHLKQVPDIAGSHHEHVDGSGYPRGLMQDDMSVEARMLAIADVFEALTAADRPYKTGQPVSEALARMRAMCERGHLDRDLFVLFVESGVWRRYAERYLAPAQLDAVDVAAVLAPPGDRTPATLR</sequence>
<evidence type="ECO:0000313" key="6">
    <source>
        <dbReference type="Proteomes" id="UP000197424"/>
    </source>
</evidence>
<dbReference type="EMBL" id="CP022115">
    <property type="protein sequence ID" value="ASJ26154.1"/>
    <property type="molecule type" value="Genomic_DNA"/>
</dbReference>
<dbReference type="SMART" id="SM00471">
    <property type="entry name" value="HDc"/>
    <property type="match status" value="1"/>
</dbReference>
<feature type="domain" description="HAMP" evidence="3">
    <location>
        <begin position="369"/>
        <end position="422"/>
    </location>
</feature>
<feature type="domain" description="HD-GYP" evidence="4">
    <location>
        <begin position="766"/>
        <end position="956"/>
    </location>
</feature>
<dbReference type="OrthoDB" id="9774747at2"/>
<dbReference type="InterPro" id="IPR029151">
    <property type="entry name" value="Sensor-like_sf"/>
</dbReference>
<dbReference type="RefSeq" id="WP_088861722.1">
    <property type="nucleotide sequence ID" value="NZ_CP022115.1"/>
</dbReference>
<evidence type="ECO:0000256" key="1">
    <source>
        <dbReference type="SAM" id="MobiDB-lite"/>
    </source>
</evidence>
<dbReference type="InterPro" id="IPR003018">
    <property type="entry name" value="GAF"/>
</dbReference>
<dbReference type="InterPro" id="IPR003660">
    <property type="entry name" value="HAMP_dom"/>
</dbReference>
<dbReference type="AlphaFoldDB" id="A0A248LNZ4"/>
<dbReference type="Gene3D" id="6.10.340.10">
    <property type="match status" value="1"/>
</dbReference>
<protein>
    <recommendedName>
        <fullName evidence="7">Metal dependent phosphohydrolase</fullName>
    </recommendedName>
</protein>
<dbReference type="GO" id="GO:0007165">
    <property type="term" value="P:signal transduction"/>
    <property type="evidence" value="ECO:0007669"/>
    <property type="project" value="InterPro"/>
</dbReference>
<evidence type="ECO:0000259" key="3">
    <source>
        <dbReference type="PROSITE" id="PS50885"/>
    </source>
</evidence>
<dbReference type="Pfam" id="PF13185">
    <property type="entry name" value="GAF_2"/>
    <property type="match status" value="1"/>
</dbReference>
<dbReference type="Proteomes" id="UP000197424">
    <property type="component" value="Chromosome"/>
</dbReference>
<dbReference type="GO" id="GO:0016020">
    <property type="term" value="C:membrane"/>
    <property type="evidence" value="ECO:0007669"/>
    <property type="project" value="InterPro"/>
</dbReference>
<dbReference type="CDD" id="cd00077">
    <property type="entry name" value="HDc"/>
    <property type="match status" value="1"/>
</dbReference>
<feature type="transmembrane region" description="Helical" evidence="2">
    <location>
        <begin position="349"/>
        <end position="368"/>
    </location>
</feature>
<dbReference type="Gene3D" id="3.30.450.40">
    <property type="match status" value="1"/>
</dbReference>
<dbReference type="SUPFAM" id="SSF55781">
    <property type="entry name" value="GAF domain-like"/>
    <property type="match status" value="1"/>
</dbReference>
<gene>
    <name evidence="5" type="ORF">LHGZ1_3323</name>
</gene>
<feature type="region of interest" description="Disordered" evidence="1">
    <location>
        <begin position="767"/>
        <end position="805"/>
    </location>
</feature>
<dbReference type="GO" id="GO:0008081">
    <property type="term" value="F:phosphoric diester hydrolase activity"/>
    <property type="evidence" value="ECO:0007669"/>
    <property type="project" value="UniProtKB-ARBA"/>
</dbReference>
<feature type="compositionally biased region" description="Basic and acidic residues" evidence="1">
    <location>
        <begin position="787"/>
        <end position="797"/>
    </location>
</feature>
<name>A0A248LNZ4_9NEIS</name>
<dbReference type="InterPro" id="IPR029016">
    <property type="entry name" value="GAF-like_dom_sf"/>
</dbReference>
<dbReference type="Gene3D" id="1.10.3210.10">
    <property type="entry name" value="Hypothetical protein af1432"/>
    <property type="match status" value="2"/>
</dbReference>
<dbReference type="PROSITE" id="PS51832">
    <property type="entry name" value="HD_GYP"/>
    <property type="match status" value="1"/>
</dbReference>
<dbReference type="Gene3D" id="3.30.450.20">
    <property type="entry name" value="PAS domain"/>
    <property type="match status" value="1"/>
</dbReference>
<organism evidence="5 6">
    <name type="scientific">Laribacter hongkongensis</name>
    <dbReference type="NCBI Taxonomy" id="168471"/>
    <lineage>
        <taxon>Bacteria</taxon>
        <taxon>Pseudomonadati</taxon>
        <taxon>Pseudomonadota</taxon>
        <taxon>Betaproteobacteria</taxon>
        <taxon>Neisseriales</taxon>
        <taxon>Aquaspirillaceae</taxon>
        <taxon>Laribacter</taxon>
    </lineage>
</organism>
<dbReference type="Pfam" id="PF13487">
    <property type="entry name" value="HD_5"/>
    <property type="match status" value="1"/>
</dbReference>
<keyword evidence="2" id="KW-1133">Transmembrane helix</keyword>
<evidence type="ECO:0000313" key="5">
    <source>
        <dbReference type="EMBL" id="ASJ26154.1"/>
    </source>
</evidence>
<dbReference type="InterPro" id="IPR003607">
    <property type="entry name" value="HD/PDEase_dom"/>
</dbReference>
<evidence type="ECO:0000259" key="4">
    <source>
        <dbReference type="PROSITE" id="PS51832"/>
    </source>
</evidence>
<feature type="transmembrane region" description="Helical" evidence="2">
    <location>
        <begin position="16"/>
        <end position="38"/>
    </location>
</feature>
<dbReference type="PANTHER" id="PTHR45228:SF5">
    <property type="entry name" value="CYCLIC DI-GMP PHOSPHODIESTERASE VC_1348-RELATED"/>
    <property type="match status" value="1"/>
</dbReference>
<dbReference type="InterPro" id="IPR052020">
    <property type="entry name" value="Cyclic_di-GMP/3'3'-cGAMP_PDE"/>
</dbReference>
<dbReference type="PANTHER" id="PTHR45228">
    <property type="entry name" value="CYCLIC DI-GMP PHOSPHODIESTERASE TM_0186-RELATED"/>
    <property type="match status" value="1"/>
</dbReference>
<dbReference type="SUPFAM" id="SSF109604">
    <property type="entry name" value="HD-domain/PDEase-like"/>
    <property type="match status" value="2"/>
</dbReference>
<keyword evidence="2" id="KW-0812">Transmembrane</keyword>
<keyword evidence="2" id="KW-0472">Membrane</keyword>
<evidence type="ECO:0000256" key="2">
    <source>
        <dbReference type="SAM" id="Phobius"/>
    </source>
</evidence>
<reference evidence="6" key="1">
    <citation type="submission" date="2017-06" db="EMBL/GenBank/DDBJ databases">
        <title>Whole genome sequence of Laribacter hongkongensis LHGZ1.</title>
        <authorList>
            <person name="Chen D."/>
            <person name="Wu H."/>
            <person name="Chen J."/>
        </authorList>
    </citation>
    <scope>NUCLEOTIDE SEQUENCE [LARGE SCALE GENOMIC DNA]</scope>
    <source>
        <strain evidence="6">LHGZ1</strain>
    </source>
</reference>
<dbReference type="InterPro" id="IPR037522">
    <property type="entry name" value="HD_GYP_dom"/>
</dbReference>
<proteinExistence type="predicted"/>